<protein>
    <submittedName>
        <fullName evidence="1">Uncharacterized protein</fullName>
    </submittedName>
</protein>
<accession>A0A8H4N2I9</accession>
<proteinExistence type="predicted"/>
<keyword evidence="2" id="KW-1185">Reference proteome</keyword>
<comment type="caution">
    <text evidence="1">The sequence shown here is derived from an EMBL/GenBank/DDBJ whole genome shotgun (WGS) entry which is preliminary data.</text>
</comment>
<organism evidence="1 2">
    <name type="scientific">Botryosphaeria dothidea</name>
    <dbReference type="NCBI Taxonomy" id="55169"/>
    <lineage>
        <taxon>Eukaryota</taxon>
        <taxon>Fungi</taxon>
        <taxon>Dikarya</taxon>
        <taxon>Ascomycota</taxon>
        <taxon>Pezizomycotina</taxon>
        <taxon>Dothideomycetes</taxon>
        <taxon>Dothideomycetes incertae sedis</taxon>
        <taxon>Botryosphaeriales</taxon>
        <taxon>Botryosphaeriaceae</taxon>
        <taxon>Botryosphaeria</taxon>
    </lineage>
</organism>
<sequence>MHSHEQLAHLPDTFFIQHLAERLDSPKKLWDGLRGLIAKNKEQLKNGSYLRSTQADPRDKETESDDFITQYSSYPVFYTFHGANKYNPNSFGEFPLLLTALKFRAERDPRLAKVFRSKGHDVVGENNIRAFIFDKHFNNMPTLEEVEDKLQKFVVRNLELFPEFVGSPFVFYHCKSDDVTILDKVLGPQPPIKFSGMNRQMKEQIAAQIAFFLGKKQDELERQGKKLAVFCNDQFYENRGPDHEGYLVASIVGRLEGHYDDLQNSEVEMALERFLRPVVFANREFFPEFRDTPAVEAWMELTHLPWA</sequence>
<gene>
    <name evidence="1" type="ORF">GTA08_BOTSDO07685</name>
</gene>
<evidence type="ECO:0000313" key="1">
    <source>
        <dbReference type="EMBL" id="KAF4304753.1"/>
    </source>
</evidence>
<name>A0A8H4N2I9_9PEZI</name>
<evidence type="ECO:0000313" key="2">
    <source>
        <dbReference type="Proteomes" id="UP000572817"/>
    </source>
</evidence>
<dbReference type="EMBL" id="WWBZ02000051">
    <property type="protein sequence ID" value="KAF4304753.1"/>
    <property type="molecule type" value="Genomic_DNA"/>
</dbReference>
<reference evidence="1" key="1">
    <citation type="submission" date="2020-04" db="EMBL/GenBank/DDBJ databases">
        <title>Genome Assembly and Annotation of Botryosphaeria dothidea sdau 11-99, a Latent Pathogen of Apple Fruit Ring Rot in China.</title>
        <authorList>
            <person name="Yu C."/>
            <person name="Diao Y."/>
            <person name="Lu Q."/>
            <person name="Zhao J."/>
            <person name="Cui S."/>
            <person name="Peng C."/>
            <person name="He B."/>
            <person name="Liu H."/>
        </authorList>
    </citation>
    <scope>NUCLEOTIDE SEQUENCE [LARGE SCALE GENOMIC DNA]</scope>
    <source>
        <strain evidence="1">Sdau11-99</strain>
    </source>
</reference>
<dbReference type="AlphaFoldDB" id="A0A8H4N2I9"/>
<dbReference type="Proteomes" id="UP000572817">
    <property type="component" value="Unassembled WGS sequence"/>
</dbReference>